<reference evidence="2 3" key="1">
    <citation type="submission" date="2020-08" db="EMBL/GenBank/DDBJ databases">
        <title>Genome public.</title>
        <authorList>
            <person name="Liu C."/>
            <person name="Sun Q."/>
        </authorList>
    </citation>
    <scope>NUCLEOTIDE SEQUENCE [LARGE SCALE GENOMIC DNA]</scope>
    <source>
        <strain evidence="2 3">NSJ-56</strain>
    </source>
</reference>
<dbReference type="EMBL" id="JACOOH010000008">
    <property type="protein sequence ID" value="MBC5622932.1"/>
    <property type="molecule type" value="Genomic_DNA"/>
</dbReference>
<proteinExistence type="predicted"/>
<evidence type="ECO:0000313" key="2">
    <source>
        <dbReference type="EMBL" id="MBC5622932.1"/>
    </source>
</evidence>
<dbReference type="RefSeq" id="WP_186977835.1">
    <property type="nucleotide sequence ID" value="NZ_JACOOH010000008.1"/>
</dbReference>
<sequence length="186" mass="21656">MHWINFRVRVLYLGMFILLGGCHSKDYKARKVIEEWYGKTITFPTSPAAKILGRDTTVTLTELLDKEYSVLTFFDSTGCTECNMKLHDWHLRVKDIVGQQDKVNFIFIVHAKNFEAVSAFAVKNKFNHLIFYDTDNALWKANPNLPHDPEFQTFLLDREQKVVLIGSPARNNSLWKLYKQQISVKN</sequence>
<dbReference type="Pfam" id="PF00578">
    <property type="entry name" value="AhpC-TSA"/>
    <property type="match status" value="1"/>
</dbReference>
<dbReference type="Gene3D" id="3.40.30.10">
    <property type="entry name" value="Glutaredoxin"/>
    <property type="match status" value="1"/>
</dbReference>
<dbReference type="InterPro" id="IPR000866">
    <property type="entry name" value="AhpC/TSA"/>
</dbReference>
<dbReference type="SUPFAM" id="SSF52833">
    <property type="entry name" value="Thioredoxin-like"/>
    <property type="match status" value="1"/>
</dbReference>
<dbReference type="Proteomes" id="UP000646484">
    <property type="component" value="Unassembled WGS sequence"/>
</dbReference>
<gene>
    <name evidence="2" type="ORF">H8S64_17710</name>
</gene>
<evidence type="ECO:0000313" key="3">
    <source>
        <dbReference type="Proteomes" id="UP000646484"/>
    </source>
</evidence>
<name>A0ABR7D5A3_9BACT</name>
<feature type="domain" description="Alkyl hydroperoxide reductase subunit C/ Thiol specific antioxidant" evidence="1">
    <location>
        <begin position="55"/>
        <end position="163"/>
    </location>
</feature>
<protein>
    <submittedName>
        <fullName evidence="2">Redoxin domain-containing protein</fullName>
    </submittedName>
</protein>
<dbReference type="InterPro" id="IPR036249">
    <property type="entry name" value="Thioredoxin-like_sf"/>
</dbReference>
<accession>A0ABR7D5A3</accession>
<comment type="caution">
    <text evidence="2">The sequence shown here is derived from an EMBL/GenBank/DDBJ whole genome shotgun (WGS) entry which is preliminary data.</text>
</comment>
<keyword evidence="3" id="KW-1185">Reference proteome</keyword>
<dbReference type="PROSITE" id="PS51257">
    <property type="entry name" value="PROKAR_LIPOPROTEIN"/>
    <property type="match status" value="1"/>
</dbReference>
<evidence type="ECO:0000259" key="1">
    <source>
        <dbReference type="Pfam" id="PF00578"/>
    </source>
</evidence>
<organism evidence="2 3">
    <name type="scientific">Butyricimonas hominis</name>
    <dbReference type="NCBI Taxonomy" id="2763032"/>
    <lineage>
        <taxon>Bacteria</taxon>
        <taxon>Pseudomonadati</taxon>
        <taxon>Bacteroidota</taxon>
        <taxon>Bacteroidia</taxon>
        <taxon>Bacteroidales</taxon>
        <taxon>Odoribacteraceae</taxon>
        <taxon>Butyricimonas</taxon>
    </lineage>
</organism>